<reference evidence="3 4" key="1">
    <citation type="submission" date="2019-10" db="EMBL/GenBank/DDBJ databases">
        <authorList>
            <person name="Karimi E."/>
        </authorList>
    </citation>
    <scope>NUCLEOTIDE SEQUENCE [LARGE SCALE GENOMIC DNA]</scope>
    <source>
        <strain evidence="3">Maribacter sp. 151</strain>
    </source>
</reference>
<dbReference type="NCBIfam" id="TIGR00696">
    <property type="entry name" value="wecG_tagA_cpsF"/>
    <property type="match status" value="1"/>
</dbReference>
<evidence type="ECO:0000313" key="4">
    <source>
        <dbReference type="Proteomes" id="UP000430202"/>
    </source>
</evidence>
<gene>
    <name evidence="3" type="ORF">MARI151_30260</name>
</gene>
<dbReference type="Proteomes" id="UP000430202">
    <property type="component" value="Unassembled WGS sequence"/>
</dbReference>
<protein>
    <submittedName>
        <fullName evidence="3">N-acetylglucosaminyldiphosphoundecaprenol N-acetyl-beta-D-mannosaminyltransferase</fullName>
    </submittedName>
</protein>
<dbReference type="PANTHER" id="PTHR34136">
    <property type="match status" value="1"/>
</dbReference>
<name>A0A653SD60_9FLAO</name>
<proteinExistence type="predicted"/>
<dbReference type="CDD" id="cd06533">
    <property type="entry name" value="Glyco_transf_WecG_TagA"/>
    <property type="match status" value="1"/>
</dbReference>
<evidence type="ECO:0000256" key="1">
    <source>
        <dbReference type="ARBA" id="ARBA00022676"/>
    </source>
</evidence>
<dbReference type="AlphaFoldDB" id="A0A653SD60"/>
<dbReference type="PANTHER" id="PTHR34136:SF1">
    <property type="entry name" value="UDP-N-ACETYL-D-MANNOSAMINURONIC ACID TRANSFERASE"/>
    <property type="match status" value="1"/>
</dbReference>
<evidence type="ECO:0000313" key="3">
    <source>
        <dbReference type="EMBL" id="VXB65214.1"/>
    </source>
</evidence>
<dbReference type="GO" id="GO:0016758">
    <property type="term" value="F:hexosyltransferase activity"/>
    <property type="evidence" value="ECO:0007669"/>
    <property type="project" value="TreeGrafter"/>
</dbReference>
<keyword evidence="4" id="KW-1185">Reference proteome</keyword>
<dbReference type="Pfam" id="PF03808">
    <property type="entry name" value="Glyco_tran_WecG"/>
    <property type="match status" value="1"/>
</dbReference>
<keyword evidence="1" id="KW-0328">Glycosyltransferase</keyword>
<evidence type="ECO:0000256" key="2">
    <source>
        <dbReference type="ARBA" id="ARBA00022679"/>
    </source>
</evidence>
<dbReference type="InterPro" id="IPR004629">
    <property type="entry name" value="WecG_TagA_CpsF"/>
</dbReference>
<sequence>MMITEVDPKVLCLGYPIYNSSLDDLPFKSKLLVNTINQYSYCIAEEDIEFKKALLGSDVILPDGIGITLAAKWLNGDSLKKIAGADFHEFQLKRLNENHGSCFYLGASSETLSKIEKRLQIDYPNIRFGSYAPPFKPQFTEKDSLNMIEAVNNFAPDVLFVGMTAPKQEKWTYTNKAELNAQIICSIGAVFDFYAGTIERPSKVWRDLGLEWLGRLIKEPKRMYKRYIYYGLIYVKCIMKAKFYPTYRVNREVR</sequence>
<dbReference type="EMBL" id="CABWLR010000003">
    <property type="protein sequence ID" value="VXB65214.1"/>
    <property type="molecule type" value="Genomic_DNA"/>
</dbReference>
<organism evidence="3 4">
    <name type="scientific">Maribacter litoralis</name>
    <dbReference type="NCBI Taxonomy" id="2059726"/>
    <lineage>
        <taxon>Bacteria</taxon>
        <taxon>Pseudomonadati</taxon>
        <taxon>Bacteroidota</taxon>
        <taxon>Flavobacteriia</taxon>
        <taxon>Flavobacteriales</taxon>
        <taxon>Flavobacteriaceae</taxon>
        <taxon>Maribacter</taxon>
    </lineage>
</organism>
<accession>A0A653SD60</accession>
<keyword evidence="2 3" id="KW-0808">Transferase</keyword>